<dbReference type="Proteomes" id="UP000008710">
    <property type="component" value="Plasmid pRHL1"/>
</dbReference>
<feature type="transmembrane region" description="Helical" evidence="1">
    <location>
        <begin position="6"/>
        <end position="32"/>
    </location>
</feature>
<protein>
    <recommendedName>
        <fullName evidence="4">Transmembrane protein</fullName>
    </recommendedName>
</protein>
<evidence type="ECO:0000313" key="2">
    <source>
        <dbReference type="EMBL" id="ABH00121.1"/>
    </source>
</evidence>
<organism evidence="2 3">
    <name type="scientific">Rhodococcus jostii (strain RHA1)</name>
    <dbReference type="NCBI Taxonomy" id="101510"/>
    <lineage>
        <taxon>Bacteria</taxon>
        <taxon>Bacillati</taxon>
        <taxon>Actinomycetota</taxon>
        <taxon>Actinomycetes</taxon>
        <taxon>Mycobacteriales</taxon>
        <taxon>Nocardiaceae</taxon>
        <taxon>Rhodococcus</taxon>
    </lineage>
</organism>
<keyword evidence="1" id="KW-0812">Transmembrane</keyword>
<keyword evidence="2" id="KW-0614">Plasmid</keyword>
<dbReference type="AlphaFoldDB" id="Q0RX65"/>
<keyword evidence="1" id="KW-1133">Transmembrane helix</keyword>
<dbReference type="KEGG" id="rha:RHA1_ro09077"/>
<name>Q0RX65_RHOJR</name>
<evidence type="ECO:0000256" key="1">
    <source>
        <dbReference type="SAM" id="Phobius"/>
    </source>
</evidence>
<gene>
    <name evidence="2" type="ordered locus">RHA1_ro09077</name>
</gene>
<feature type="transmembrane region" description="Helical" evidence="1">
    <location>
        <begin position="75"/>
        <end position="94"/>
    </location>
</feature>
<keyword evidence="1" id="KW-0472">Membrane</keyword>
<evidence type="ECO:0000313" key="3">
    <source>
        <dbReference type="Proteomes" id="UP000008710"/>
    </source>
</evidence>
<dbReference type="HOGENOM" id="CLU_177806_0_0_11"/>
<proteinExistence type="predicted"/>
<sequence length="97" mass="10099">MEGTMMFGTGVGLMVALLVVTLLVVPVSLGVAARADAKVRRLAESRASHPNLTGSVAVADVDERCDRWRQLATRAWLICGGASLVAVAVVGVLIRVG</sequence>
<reference evidence="3" key="1">
    <citation type="journal article" date="2006" name="Proc. Natl. Acad. Sci. U.S.A.">
        <title>The complete genome of Rhodococcus sp. RHA1 provides insights into a catabolic powerhouse.</title>
        <authorList>
            <person name="McLeod M.P."/>
            <person name="Warren R.L."/>
            <person name="Hsiao W.W.L."/>
            <person name="Araki N."/>
            <person name="Myhre M."/>
            <person name="Fernandes C."/>
            <person name="Miyazawa D."/>
            <person name="Wong W."/>
            <person name="Lillquist A.L."/>
            <person name="Wang D."/>
            <person name="Dosanjh M."/>
            <person name="Hara H."/>
            <person name="Petrescu A."/>
            <person name="Morin R.D."/>
            <person name="Yang G."/>
            <person name="Stott J.M."/>
            <person name="Schein J.E."/>
            <person name="Shin H."/>
            <person name="Smailus D."/>
            <person name="Siddiqui A.S."/>
            <person name="Marra M.A."/>
            <person name="Jones S.J.M."/>
            <person name="Holt R."/>
            <person name="Brinkman F.S.L."/>
            <person name="Miyauchi K."/>
            <person name="Fukuda M."/>
            <person name="Davies J.E."/>
            <person name="Mohn W.W."/>
            <person name="Eltis L.D."/>
        </authorList>
    </citation>
    <scope>NUCLEOTIDE SEQUENCE [LARGE SCALE GENOMIC DNA]</scope>
    <source>
        <strain evidence="3">RHA1</strain>
    </source>
</reference>
<dbReference type="EMBL" id="CP000432">
    <property type="protein sequence ID" value="ABH00121.1"/>
    <property type="molecule type" value="Genomic_DNA"/>
</dbReference>
<evidence type="ECO:0008006" key="4">
    <source>
        <dbReference type="Google" id="ProtNLM"/>
    </source>
</evidence>
<geneLocation type="plasmid" evidence="2 3">
    <name>pRHL1</name>
</geneLocation>
<accession>Q0RX65</accession>